<dbReference type="InterPro" id="IPR036388">
    <property type="entry name" value="WH-like_DNA-bd_sf"/>
</dbReference>
<evidence type="ECO:0000313" key="6">
    <source>
        <dbReference type="EMBL" id="MBF8642047.1"/>
    </source>
</evidence>
<proteinExistence type="inferred from homology"/>
<dbReference type="GO" id="GO:0006351">
    <property type="term" value="P:DNA-templated transcription"/>
    <property type="evidence" value="ECO:0007669"/>
    <property type="project" value="TreeGrafter"/>
</dbReference>
<reference evidence="7 11" key="3">
    <citation type="submission" date="2020-11" db="EMBL/GenBank/DDBJ databases">
        <title>Enhanced detection system for hospital associated transmission using whole genome sequencing surveillance.</title>
        <authorList>
            <person name="Harrison L.H."/>
            <person name="Van Tyne D."/>
            <person name="Marsh J.W."/>
            <person name="Griffith M.P."/>
            <person name="Snyder D.J."/>
            <person name="Cooper V.S."/>
            <person name="Mustapha M."/>
        </authorList>
    </citation>
    <scope>NUCLEOTIDE SEQUENCE [LARGE SCALE GENOMIC DNA]</scope>
    <source>
        <strain evidence="7 11">PSB00013</strain>
    </source>
</reference>
<dbReference type="EMBL" id="JADMCD010000008">
    <property type="protein sequence ID" value="MBF8642047.1"/>
    <property type="molecule type" value="Genomic_DNA"/>
</dbReference>
<keyword evidence="4" id="KW-0804">Transcription</keyword>
<reference evidence="8 9" key="1">
    <citation type="submission" date="2018-06" db="EMBL/GenBank/DDBJ databases">
        <authorList>
            <consortium name="Pathogen Informatics"/>
            <person name="Doyle S."/>
        </authorList>
    </citation>
    <scope>NUCLEOTIDE SEQUENCE [LARGE SCALE GENOMIC DNA]</scope>
    <source>
        <strain evidence="8 9">NCTC11842</strain>
    </source>
</reference>
<sequence length="309" mass="34531">MSAIDDLSFFQRVATRGSLTAVARELGLSLPAVSKRLTQLEQRLGVQLVQRTTRRLDLTAEGELYLEGARPILQQLEELESALGNQRQTLRGQLRINATFGFGRRHLAPVLSRFAQEYPDVELSLELTSQPLSLLDQGMDIGIRMGEPPDSRLVGHRLLGNPRLLCASPAYLSRAGTPHEVSELSAHNCIVLRQDGSDYAIWRFHKEGREYAHKVSGSLSSNDGEVALQWALDGHGLILRSWWDVHEHLASGALLPLLTAYEAPRADIYAVYPYRRHVPRRIKVFVRYLAQALEARLPNAPEPVRNAPG</sequence>
<dbReference type="PANTHER" id="PTHR30537">
    <property type="entry name" value="HTH-TYPE TRANSCRIPTIONAL REGULATOR"/>
    <property type="match status" value="1"/>
</dbReference>
<dbReference type="GO" id="GO:0043565">
    <property type="term" value="F:sequence-specific DNA binding"/>
    <property type="evidence" value="ECO:0007669"/>
    <property type="project" value="TreeGrafter"/>
</dbReference>
<dbReference type="Pfam" id="PF00126">
    <property type="entry name" value="HTH_1"/>
    <property type="match status" value="1"/>
</dbReference>
<dbReference type="InterPro" id="IPR000847">
    <property type="entry name" value="LysR_HTH_N"/>
</dbReference>
<evidence type="ECO:0000256" key="4">
    <source>
        <dbReference type="ARBA" id="ARBA00023163"/>
    </source>
</evidence>
<dbReference type="PANTHER" id="PTHR30537:SF5">
    <property type="entry name" value="HTH-TYPE TRANSCRIPTIONAL ACTIVATOR TTDR-RELATED"/>
    <property type="match status" value="1"/>
</dbReference>
<keyword evidence="10" id="KW-1185">Reference proteome</keyword>
<evidence type="ECO:0000259" key="5">
    <source>
        <dbReference type="PROSITE" id="PS50931"/>
    </source>
</evidence>
<keyword evidence="3" id="KW-0238">DNA-binding</keyword>
<protein>
    <submittedName>
        <fullName evidence="8">LysR family transcriptional regulator</fullName>
    </submittedName>
</protein>
<dbReference type="InterPro" id="IPR005119">
    <property type="entry name" value="LysR_subst-bd"/>
</dbReference>
<dbReference type="FunFam" id="3.40.190.290:FF:000001">
    <property type="entry name" value="Transcriptional regulator, LysR family"/>
    <property type="match status" value="1"/>
</dbReference>
<dbReference type="EMBL" id="UAUF01000014">
    <property type="protein sequence ID" value="SPZ13043.1"/>
    <property type="molecule type" value="Genomic_DNA"/>
</dbReference>
<comment type="similarity">
    <text evidence="1">Belongs to the LysR transcriptional regulatory family.</text>
</comment>
<evidence type="ECO:0000313" key="7">
    <source>
        <dbReference type="EMBL" id="MBH3439511.1"/>
    </source>
</evidence>
<dbReference type="PRINTS" id="PR00039">
    <property type="entry name" value="HTHLYSR"/>
</dbReference>
<dbReference type="SUPFAM" id="SSF46785">
    <property type="entry name" value="Winged helix' DNA-binding domain"/>
    <property type="match status" value="1"/>
</dbReference>
<evidence type="ECO:0000313" key="11">
    <source>
        <dbReference type="Proteomes" id="UP000638986"/>
    </source>
</evidence>
<dbReference type="Gene3D" id="1.10.10.10">
    <property type="entry name" value="Winged helix-like DNA-binding domain superfamily/Winged helix DNA-binding domain"/>
    <property type="match status" value="1"/>
</dbReference>
<dbReference type="Pfam" id="PF03466">
    <property type="entry name" value="LysR_substrate"/>
    <property type="match status" value="1"/>
</dbReference>
<evidence type="ECO:0000313" key="8">
    <source>
        <dbReference type="EMBL" id="SPZ13043.1"/>
    </source>
</evidence>
<evidence type="ECO:0000313" key="9">
    <source>
        <dbReference type="Proteomes" id="UP000250443"/>
    </source>
</evidence>
<evidence type="ECO:0000256" key="3">
    <source>
        <dbReference type="ARBA" id="ARBA00023125"/>
    </source>
</evidence>
<organism evidence="8 9">
    <name type="scientific">Pseudomonas luteola</name>
    <dbReference type="NCBI Taxonomy" id="47886"/>
    <lineage>
        <taxon>Bacteria</taxon>
        <taxon>Pseudomonadati</taxon>
        <taxon>Pseudomonadota</taxon>
        <taxon>Gammaproteobacteria</taxon>
        <taxon>Pseudomonadales</taxon>
        <taxon>Pseudomonadaceae</taxon>
        <taxon>Pseudomonas</taxon>
    </lineage>
</organism>
<dbReference type="GO" id="GO:0003700">
    <property type="term" value="F:DNA-binding transcription factor activity"/>
    <property type="evidence" value="ECO:0007669"/>
    <property type="project" value="InterPro"/>
</dbReference>
<dbReference type="FunFam" id="1.10.10.10:FF:000001">
    <property type="entry name" value="LysR family transcriptional regulator"/>
    <property type="match status" value="1"/>
</dbReference>
<name>A0A2X2D222_PSELU</name>
<keyword evidence="2" id="KW-0805">Transcription regulation</keyword>
<dbReference type="AlphaFoldDB" id="A0A2X2D222"/>
<dbReference type="Proteomes" id="UP000250443">
    <property type="component" value="Unassembled WGS sequence"/>
</dbReference>
<dbReference type="InterPro" id="IPR036390">
    <property type="entry name" value="WH_DNA-bd_sf"/>
</dbReference>
<evidence type="ECO:0000256" key="2">
    <source>
        <dbReference type="ARBA" id="ARBA00023015"/>
    </source>
</evidence>
<evidence type="ECO:0000256" key="1">
    <source>
        <dbReference type="ARBA" id="ARBA00009437"/>
    </source>
</evidence>
<dbReference type="PROSITE" id="PS50931">
    <property type="entry name" value="HTH_LYSR"/>
    <property type="match status" value="1"/>
</dbReference>
<gene>
    <name evidence="8" type="primary">dmlR_8</name>
    <name evidence="7" type="ORF">I5Q09_12555</name>
    <name evidence="6" type="ORF">IRZ65_15280</name>
    <name evidence="8" type="ORF">NCTC11842_04807</name>
</gene>
<accession>A0A2X2D222</accession>
<dbReference type="EMBL" id="JADTXM010000008">
    <property type="protein sequence ID" value="MBH3439511.1"/>
    <property type="molecule type" value="Genomic_DNA"/>
</dbReference>
<dbReference type="InterPro" id="IPR058163">
    <property type="entry name" value="LysR-type_TF_proteobact-type"/>
</dbReference>
<dbReference type="RefSeq" id="WP_010796543.1">
    <property type="nucleotide sequence ID" value="NZ_CP069262.1"/>
</dbReference>
<dbReference type="Proteomes" id="UP000626180">
    <property type="component" value="Unassembled WGS sequence"/>
</dbReference>
<reference evidence="6 10" key="2">
    <citation type="submission" date="2020-10" db="EMBL/GenBank/DDBJ databases">
        <title>Genome sequences of Pseudomonas isolates.</title>
        <authorList>
            <person name="Wessels L."/>
            <person name="Reich F."/>
            <person name="Hammerl J."/>
        </authorList>
    </citation>
    <scope>NUCLEOTIDE SEQUENCE [LARGE SCALE GENOMIC DNA]</scope>
    <source>
        <strain evidence="6 10">20-MO00624-0</strain>
    </source>
</reference>
<dbReference type="Gene3D" id="3.40.190.290">
    <property type="match status" value="1"/>
</dbReference>
<dbReference type="Proteomes" id="UP000638986">
    <property type="component" value="Unassembled WGS sequence"/>
</dbReference>
<dbReference type="CDD" id="cd08479">
    <property type="entry name" value="PBP2_CrgA_like_9"/>
    <property type="match status" value="1"/>
</dbReference>
<evidence type="ECO:0000313" key="10">
    <source>
        <dbReference type="Proteomes" id="UP000626180"/>
    </source>
</evidence>
<dbReference type="SUPFAM" id="SSF53850">
    <property type="entry name" value="Periplasmic binding protein-like II"/>
    <property type="match status" value="1"/>
</dbReference>
<feature type="domain" description="HTH lysR-type" evidence="5">
    <location>
        <begin position="1"/>
        <end position="59"/>
    </location>
</feature>